<sequence length="119" mass="14035">MIEEHSGEAQPSKIRKNKDSHPSFKDFLKSTLKLDRRRNPETCEGKPKATVVELPKYAQRTVDQFCETHGFANPMIPSEDLINPPMKNESTRKQQAFWNRFKKKKRCHQARLFVHDELR</sequence>
<accession>A0A9Q3CTQ2</accession>
<evidence type="ECO:0000256" key="1">
    <source>
        <dbReference type="SAM" id="MobiDB-lite"/>
    </source>
</evidence>
<comment type="caution">
    <text evidence="2">The sequence shown here is derived from an EMBL/GenBank/DDBJ whole genome shotgun (WGS) entry which is preliminary data.</text>
</comment>
<protein>
    <submittedName>
        <fullName evidence="2">Uncharacterized protein</fullName>
    </submittedName>
</protein>
<feature type="region of interest" description="Disordered" evidence="1">
    <location>
        <begin position="1"/>
        <end position="25"/>
    </location>
</feature>
<name>A0A9Q3CTQ2_9BASI</name>
<evidence type="ECO:0000313" key="3">
    <source>
        <dbReference type="Proteomes" id="UP000765509"/>
    </source>
</evidence>
<gene>
    <name evidence="2" type="ORF">O181_030249</name>
</gene>
<proteinExistence type="predicted"/>
<reference evidence="2" key="1">
    <citation type="submission" date="2021-03" db="EMBL/GenBank/DDBJ databases">
        <title>Draft genome sequence of rust myrtle Austropuccinia psidii MF-1, a brazilian biotype.</title>
        <authorList>
            <person name="Quecine M.C."/>
            <person name="Pachon D.M.R."/>
            <person name="Bonatelli M.L."/>
            <person name="Correr F.H."/>
            <person name="Franceschini L.M."/>
            <person name="Leite T.F."/>
            <person name="Margarido G.R.A."/>
            <person name="Almeida C.A."/>
            <person name="Ferrarezi J.A."/>
            <person name="Labate C.A."/>
        </authorList>
    </citation>
    <scope>NUCLEOTIDE SEQUENCE</scope>
    <source>
        <strain evidence="2">MF-1</strain>
    </source>
</reference>
<dbReference type="Proteomes" id="UP000765509">
    <property type="component" value="Unassembled WGS sequence"/>
</dbReference>
<dbReference type="OrthoDB" id="2504836at2759"/>
<keyword evidence="3" id="KW-1185">Reference proteome</keyword>
<organism evidence="2 3">
    <name type="scientific">Austropuccinia psidii MF-1</name>
    <dbReference type="NCBI Taxonomy" id="1389203"/>
    <lineage>
        <taxon>Eukaryota</taxon>
        <taxon>Fungi</taxon>
        <taxon>Dikarya</taxon>
        <taxon>Basidiomycota</taxon>
        <taxon>Pucciniomycotina</taxon>
        <taxon>Pucciniomycetes</taxon>
        <taxon>Pucciniales</taxon>
        <taxon>Sphaerophragmiaceae</taxon>
        <taxon>Austropuccinia</taxon>
    </lineage>
</organism>
<dbReference type="EMBL" id="AVOT02010627">
    <property type="protein sequence ID" value="MBW0490534.1"/>
    <property type="molecule type" value="Genomic_DNA"/>
</dbReference>
<dbReference type="AlphaFoldDB" id="A0A9Q3CTQ2"/>
<evidence type="ECO:0000313" key="2">
    <source>
        <dbReference type="EMBL" id="MBW0490534.1"/>
    </source>
</evidence>